<name>A0A563ELE8_9PSEU</name>
<evidence type="ECO:0000313" key="2">
    <source>
        <dbReference type="EMBL" id="TWP47977.1"/>
    </source>
</evidence>
<dbReference type="SUPFAM" id="SSF74650">
    <property type="entry name" value="Galactose mutarotase-like"/>
    <property type="match status" value="1"/>
</dbReference>
<keyword evidence="1" id="KW-0732">Signal</keyword>
<dbReference type="Pfam" id="PF01263">
    <property type="entry name" value="Aldose_epim"/>
    <property type="match status" value="1"/>
</dbReference>
<dbReference type="OrthoDB" id="4739604at2"/>
<proteinExistence type="predicted"/>
<dbReference type="InterPro" id="IPR037480">
    <property type="entry name" value="YihR-like"/>
</dbReference>
<gene>
    <name evidence="2" type="ORF">FKR81_30380</name>
</gene>
<dbReference type="InterPro" id="IPR011013">
    <property type="entry name" value="Gal_mutarotase_sf_dom"/>
</dbReference>
<dbReference type="CDD" id="cd09022">
    <property type="entry name" value="Aldose_epim_Ec_YihR"/>
    <property type="match status" value="1"/>
</dbReference>
<dbReference type="InterPro" id="IPR006311">
    <property type="entry name" value="TAT_signal"/>
</dbReference>
<dbReference type="GO" id="GO:0005975">
    <property type="term" value="P:carbohydrate metabolic process"/>
    <property type="evidence" value="ECO:0007669"/>
    <property type="project" value="InterPro"/>
</dbReference>
<accession>A0A563ELE8</accession>
<keyword evidence="3" id="KW-1185">Reference proteome</keyword>
<feature type="signal peptide" evidence="1">
    <location>
        <begin position="1"/>
        <end position="35"/>
    </location>
</feature>
<dbReference type="InterPro" id="IPR008183">
    <property type="entry name" value="Aldose_1/G6P_1-epimerase"/>
</dbReference>
<reference evidence="2 3" key="1">
    <citation type="submission" date="2019-07" db="EMBL/GenBank/DDBJ databases">
        <title>Lentzea xizangensis sp. nov., isolated from Qinghai-Tibetan Plateau Soils.</title>
        <authorList>
            <person name="Huang J."/>
        </authorList>
    </citation>
    <scope>NUCLEOTIDE SEQUENCE [LARGE SCALE GENOMIC DNA]</scope>
    <source>
        <strain evidence="2 3">FXJ1.1311</strain>
    </source>
</reference>
<evidence type="ECO:0000313" key="3">
    <source>
        <dbReference type="Proteomes" id="UP000316639"/>
    </source>
</evidence>
<dbReference type="Gene3D" id="2.70.98.10">
    <property type="match status" value="1"/>
</dbReference>
<comment type="caution">
    <text evidence="2">The sequence shown here is derived from an EMBL/GenBank/DDBJ whole genome shotgun (WGS) entry which is preliminary data.</text>
</comment>
<organism evidence="2 3">
    <name type="scientific">Lentzea tibetensis</name>
    <dbReference type="NCBI Taxonomy" id="2591470"/>
    <lineage>
        <taxon>Bacteria</taxon>
        <taxon>Bacillati</taxon>
        <taxon>Actinomycetota</taxon>
        <taxon>Actinomycetes</taxon>
        <taxon>Pseudonocardiales</taxon>
        <taxon>Pseudonocardiaceae</taxon>
        <taxon>Lentzea</taxon>
    </lineage>
</organism>
<dbReference type="AlphaFoldDB" id="A0A563ELE8"/>
<dbReference type="EMBL" id="VOBR01000023">
    <property type="protein sequence ID" value="TWP47977.1"/>
    <property type="molecule type" value="Genomic_DNA"/>
</dbReference>
<dbReference type="GO" id="GO:0016853">
    <property type="term" value="F:isomerase activity"/>
    <property type="evidence" value="ECO:0007669"/>
    <property type="project" value="InterPro"/>
</dbReference>
<evidence type="ECO:0000256" key="1">
    <source>
        <dbReference type="SAM" id="SignalP"/>
    </source>
</evidence>
<dbReference type="GO" id="GO:0030246">
    <property type="term" value="F:carbohydrate binding"/>
    <property type="evidence" value="ECO:0007669"/>
    <property type="project" value="InterPro"/>
</dbReference>
<dbReference type="InterPro" id="IPR014718">
    <property type="entry name" value="GH-type_carb-bd"/>
</dbReference>
<feature type="chain" id="PRO_5021842820" evidence="1">
    <location>
        <begin position="36"/>
        <end position="346"/>
    </location>
</feature>
<dbReference type="PROSITE" id="PS51318">
    <property type="entry name" value="TAT"/>
    <property type="match status" value="1"/>
</dbReference>
<sequence>MELADVNLRRVSRRSLLLAASAGAGLAAAGTPASAAEATDDARPWPSLAGTEWVLRRRGQRAAVVELGGGLREYTVDGVPFVDPYPLDSPVKSAGRVLAPWPNRLRDGLYTFGGVTQQLAITDVPRRSAIHGFSRFVPWRPIRRSRDSITLACVIAPQPGYPHPLRLTTHWSLTDDGLRADHVAVNLGATPAPFGLGTHPGLRVGDALIDGLDLHLPALERITVDDRLLPTGKVPVAGTPYDFTTPRPMGDLQLDTGFTGLVRGADGLTTTRLSAPNGPWVELWQEATFGWLQLFNGLGPSGRPRGTLAVEPMTCPADAFNSGEGVVVLQPGARWAGSWGIRASTG</sequence>
<protein>
    <submittedName>
        <fullName evidence="2">Aldose 1-epimerase family protein</fullName>
    </submittedName>
</protein>
<dbReference type="Proteomes" id="UP000316639">
    <property type="component" value="Unassembled WGS sequence"/>
</dbReference>